<sequence length="179" mass="20148">MSSQTEIEELVPLHMGRSKPKDSPEHIWVEVTYDGKEESEVLTVPNHWHKDHDEIMEVLEGKIIFYLDGKELLTSAGDPPVLIPRGHVHGFKIIKGQPMRATERTLPAGDFKARFFQDMLQTDGLPGFLLMIRAAYDGDMYISLPGGWKGLDWLFITVVGLIAKPLVAAKPRTLKKMGE</sequence>
<dbReference type="Gene3D" id="2.60.120.10">
    <property type="entry name" value="Jelly Rolls"/>
    <property type="match status" value="1"/>
</dbReference>
<dbReference type="Proteomes" id="UP000054321">
    <property type="component" value="Unassembled WGS sequence"/>
</dbReference>
<dbReference type="AlphaFoldDB" id="A0A0C3HJE9"/>
<dbReference type="EMBL" id="KN832874">
    <property type="protein sequence ID" value="KIN03185.1"/>
    <property type="molecule type" value="Genomic_DNA"/>
</dbReference>
<evidence type="ECO:0000313" key="3">
    <source>
        <dbReference type="EMBL" id="KIN03185.1"/>
    </source>
</evidence>
<evidence type="ECO:0000259" key="2">
    <source>
        <dbReference type="Pfam" id="PF07883"/>
    </source>
</evidence>
<dbReference type="SUPFAM" id="SSF51182">
    <property type="entry name" value="RmlC-like cupins"/>
    <property type="match status" value="1"/>
</dbReference>
<gene>
    <name evidence="3" type="ORF">OIDMADRAFT_144212</name>
</gene>
<dbReference type="InterPro" id="IPR013096">
    <property type="entry name" value="Cupin_2"/>
</dbReference>
<organism evidence="3 4">
    <name type="scientific">Oidiodendron maius (strain Zn)</name>
    <dbReference type="NCBI Taxonomy" id="913774"/>
    <lineage>
        <taxon>Eukaryota</taxon>
        <taxon>Fungi</taxon>
        <taxon>Dikarya</taxon>
        <taxon>Ascomycota</taxon>
        <taxon>Pezizomycotina</taxon>
        <taxon>Leotiomycetes</taxon>
        <taxon>Leotiomycetes incertae sedis</taxon>
        <taxon>Myxotrichaceae</taxon>
        <taxon>Oidiodendron</taxon>
    </lineage>
</organism>
<dbReference type="InParanoid" id="A0A0C3HJE9"/>
<reference evidence="4" key="2">
    <citation type="submission" date="2015-01" db="EMBL/GenBank/DDBJ databases">
        <title>Evolutionary Origins and Diversification of the Mycorrhizal Mutualists.</title>
        <authorList>
            <consortium name="DOE Joint Genome Institute"/>
            <consortium name="Mycorrhizal Genomics Consortium"/>
            <person name="Kohler A."/>
            <person name="Kuo A."/>
            <person name="Nagy L.G."/>
            <person name="Floudas D."/>
            <person name="Copeland A."/>
            <person name="Barry K.W."/>
            <person name="Cichocki N."/>
            <person name="Veneault-Fourrey C."/>
            <person name="LaButti K."/>
            <person name="Lindquist E.A."/>
            <person name="Lipzen A."/>
            <person name="Lundell T."/>
            <person name="Morin E."/>
            <person name="Murat C."/>
            <person name="Riley R."/>
            <person name="Ohm R."/>
            <person name="Sun H."/>
            <person name="Tunlid A."/>
            <person name="Henrissat B."/>
            <person name="Grigoriev I.V."/>
            <person name="Hibbett D.S."/>
            <person name="Martin F."/>
        </authorList>
    </citation>
    <scope>NUCLEOTIDE SEQUENCE [LARGE SCALE GENOMIC DNA]</scope>
    <source>
        <strain evidence="4">Zn</strain>
    </source>
</reference>
<dbReference type="Pfam" id="PF07883">
    <property type="entry name" value="Cupin_2"/>
    <property type="match status" value="1"/>
</dbReference>
<feature type="region of interest" description="Disordered" evidence="1">
    <location>
        <begin position="1"/>
        <end position="22"/>
    </location>
</feature>
<evidence type="ECO:0000313" key="4">
    <source>
        <dbReference type="Proteomes" id="UP000054321"/>
    </source>
</evidence>
<dbReference type="InterPro" id="IPR011051">
    <property type="entry name" value="RmlC_Cupin_sf"/>
</dbReference>
<reference evidence="3 4" key="1">
    <citation type="submission" date="2014-04" db="EMBL/GenBank/DDBJ databases">
        <authorList>
            <consortium name="DOE Joint Genome Institute"/>
            <person name="Kuo A."/>
            <person name="Martino E."/>
            <person name="Perotto S."/>
            <person name="Kohler A."/>
            <person name="Nagy L.G."/>
            <person name="Floudas D."/>
            <person name="Copeland A."/>
            <person name="Barry K.W."/>
            <person name="Cichocki N."/>
            <person name="Veneault-Fourrey C."/>
            <person name="LaButti K."/>
            <person name="Lindquist E.A."/>
            <person name="Lipzen A."/>
            <person name="Lundell T."/>
            <person name="Morin E."/>
            <person name="Murat C."/>
            <person name="Sun H."/>
            <person name="Tunlid A."/>
            <person name="Henrissat B."/>
            <person name="Grigoriev I.V."/>
            <person name="Hibbett D.S."/>
            <person name="Martin F."/>
            <person name="Nordberg H.P."/>
            <person name="Cantor M.N."/>
            <person name="Hua S.X."/>
        </authorList>
    </citation>
    <scope>NUCLEOTIDE SEQUENCE [LARGE SCALE GENOMIC DNA]</scope>
    <source>
        <strain evidence="3 4">Zn</strain>
    </source>
</reference>
<accession>A0A0C3HJE9</accession>
<proteinExistence type="predicted"/>
<dbReference type="OrthoDB" id="504210at2759"/>
<name>A0A0C3HJE9_OIDMZ</name>
<dbReference type="InterPro" id="IPR014710">
    <property type="entry name" value="RmlC-like_jellyroll"/>
</dbReference>
<dbReference type="HOGENOM" id="CLU_109883_0_0_1"/>
<protein>
    <recommendedName>
        <fullName evidence="2">Cupin type-2 domain-containing protein</fullName>
    </recommendedName>
</protein>
<keyword evidence="4" id="KW-1185">Reference proteome</keyword>
<evidence type="ECO:0000256" key="1">
    <source>
        <dbReference type="SAM" id="MobiDB-lite"/>
    </source>
</evidence>
<feature type="domain" description="Cupin type-2" evidence="2">
    <location>
        <begin position="44"/>
        <end position="101"/>
    </location>
</feature>